<dbReference type="EMBL" id="BPLR01020325">
    <property type="protein sequence ID" value="GIX77409.1"/>
    <property type="molecule type" value="Genomic_DNA"/>
</dbReference>
<evidence type="ECO:0000313" key="1">
    <source>
        <dbReference type="EMBL" id="GIX77409.1"/>
    </source>
</evidence>
<keyword evidence="2" id="KW-1185">Reference proteome</keyword>
<organism evidence="1 2">
    <name type="scientific">Caerostris extrusa</name>
    <name type="common">Bark spider</name>
    <name type="synonym">Caerostris bankana</name>
    <dbReference type="NCBI Taxonomy" id="172846"/>
    <lineage>
        <taxon>Eukaryota</taxon>
        <taxon>Metazoa</taxon>
        <taxon>Ecdysozoa</taxon>
        <taxon>Arthropoda</taxon>
        <taxon>Chelicerata</taxon>
        <taxon>Arachnida</taxon>
        <taxon>Araneae</taxon>
        <taxon>Araneomorphae</taxon>
        <taxon>Entelegynae</taxon>
        <taxon>Araneoidea</taxon>
        <taxon>Araneidae</taxon>
        <taxon>Caerostris</taxon>
    </lineage>
</organism>
<dbReference type="AlphaFoldDB" id="A0AAV4MY37"/>
<sequence length="100" mass="11049">MHDFSTKSANRLFWYTCSFLRLEVVTTSKVIFCCSETCEEVSCPASSKRFFKEWFVGFLRAEGDYFCVMGAAKFVRSACGSSGFILFSDVNSGSAISGGL</sequence>
<dbReference type="Proteomes" id="UP001054945">
    <property type="component" value="Unassembled WGS sequence"/>
</dbReference>
<protein>
    <submittedName>
        <fullName evidence="1">Uncharacterized protein</fullName>
    </submittedName>
</protein>
<proteinExistence type="predicted"/>
<gene>
    <name evidence="1" type="ORF">CEXT_650291</name>
</gene>
<accession>A0AAV4MY37</accession>
<reference evidence="1 2" key="1">
    <citation type="submission" date="2021-06" db="EMBL/GenBank/DDBJ databases">
        <title>Caerostris extrusa draft genome.</title>
        <authorList>
            <person name="Kono N."/>
            <person name="Arakawa K."/>
        </authorList>
    </citation>
    <scope>NUCLEOTIDE SEQUENCE [LARGE SCALE GENOMIC DNA]</scope>
</reference>
<evidence type="ECO:0000313" key="2">
    <source>
        <dbReference type="Proteomes" id="UP001054945"/>
    </source>
</evidence>
<comment type="caution">
    <text evidence="1">The sequence shown here is derived from an EMBL/GenBank/DDBJ whole genome shotgun (WGS) entry which is preliminary data.</text>
</comment>
<name>A0AAV4MY37_CAEEX</name>